<dbReference type="Gene3D" id="3.30.565.10">
    <property type="entry name" value="Histidine kinase-like ATPase, C-terminal domain"/>
    <property type="match status" value="1"/>
</dbReference>
<feature type="transmembrane region" description="Helical" evidence="4">
    <location>
        <begin position="171"/>
        <end position="190"/>
    </location>
</feature>
<protein>
    <submittedName>
        <fullName evidence="6">Integral membrane sensor signal transduction histidine kinase</fullName>
    </submittedName>
</protein>
<name>A5GBT2_GEOUR</name>
<dbReference type="PANTHER" id="PTHR24421:SF57">
    <property type="entry name" value="HISTIDINE KINASE DIMERISATION AND PHOSPHOACCEPTOR REGION"/>
    <property type="match status" value="1"/>
</dbReference>
<accession>A5GBT2</accession>
<dbReference type="SMART" id="SM00387">
    <property type="entry name" value="HATPase_c"/>
    <property type="match status" value="1"/>
</dbReference>
<dbReference type="InterPro" id="IPR005467">
    <property type="entry name" value="His_kinase_dom"/>
</dbReference>
<proteinExistence type="predicted"/>
<dbReference type="AlphaFoldDB" id="A5GBT2"/>
<keyword evidence="4" id="KW-1133">Transmembrane helix</keyword>
<dbReference type="Pfam" id="PF07730">
    <property type="entry name" value="HisKA_3"/>
    <property type="match status" value="1"/>
</dbReference>
<dbReference type="HOGENOM" id="CLU_447433_0_0_7"/>
<keyword evidence="7" id="KW-1185">Reference proteome</keyword>
<feature type="transmembrane region" description="Helical" evidence="4">
    <location>
        <begin position="233"/>
        <end position="251"/>
    </location>
</feature>
<sequence length="610" mass="67966">MKLTPRHILIAGLLVILAALAIWKCTATTTPGAVRFTGDWHYRWEQGGAWQPYLLESPPERGGHTDLWLETTIPDTGSARQALFIPAYTAFQSFEVRMGDRLLYRSGMLPAGFADRHRYLLWHLIDLPANSAGTPLIFHFSSTHHRCIGLIGPVWLGEPFSIQKHFVMMQLPVAILAALFILVGVASLAAARFFTSTSRAQLTAFAQTALGAGCYLFSESTICQMVIDPPVLASYLHYLSFFLFVTGFCRYFEPLTGGVNRTITTRIYQLFAVYPLLATLLDLSDLVSWDISFSLALQLVMVVVCWFAILICSPRFKTSAPRDAALIRAAFIPLFIAGLFDAATGLQLIGSGPLLYPWGLLVLMCVLFYRVLALDREEREAARLSLEKSRRAEETAIDEERRRIARDIHDGVAQDLAMMNMRASVWEHLVHSNREKMTEEIKLFRKLLHKNIGEVRRAIFAMRPVELDELGFSEAVGRYVKEFGQYTGLRIDLEMAGDIAMPRQLELELYRIIQESLNNIAKHAGATEAGVRISDDVAGCLTVSIADNGKGFDLSALAQSPRLGLRQMKERVERRNGTFLIDSGPGRGAAITICFPITITADEGMTPLST</sequence>
<dbReference type="InterPro" id="IPR050482">
    <property type="entry name" value="Sensor_HK_TwoCompSys"/>
</dbReference>
<evidence type="ECO:0000256" key="1">
    <source>
        <dbReference type="ARBA" id="ARBA00022679"/>
    </source>
</evidence>
<dbReference type="Gene3D" id="1.20.5.1930">
    <property type="match status" value="1"/>
</dbReference>
<feature type="transmembrane region" description="Helical" evidence="4">
    <location>
        <begin position="355"/>
        <end position="373"/>
    </location>
</feature>
<organism evidence="6 7">
    <name type="scientific">Geotalea uraniireducens (strain Rf4)</name>
    <name type="common">Geobacter uraniireducens</name>
    <dbReference type="NCBI Taxonomy" id="351605"/>
    <lineage>
        <taxon>Bacteria</taxon>
        <taxon>Pseudomonadati</taxon>
        <taxon>Thermodesulfobacteriota</taxon>
        <taxon>Desulfuromonadia</taxon>
        <taxon>Geobacterales</taxon>
        <taxon>Geobacteraceae</taxon>
        <taxon>Geotalea</taxon>
    </lineage>
</organism>
<feature type="transmembrane region" description="Helical" evidence="4">
    <location>
        <begin position="263"/>
        <end position="281"/>
    </location>
</feature>
<keyword evidence="4" id="KW-0472">Membrane</keyword>
<dbReference type="PANTHER" id="PTHR24421">
    <property type="entry name" value="NITRATE/NITRITE SENSOR PROTEIN NARX-RELATED"/>
    <property type="match status" value="1"/>
</dbReference>
<dbReference type="InterPro" id="IPR011712">
    <property type="entry name" value="Sig_transdc_His_kin_sub3_dim/P"/>
</dbReference>
<dbReference type="STRING" id="351605.Gura_0760"/>
<evidence type="ECO:0000256" key="3">
    <source>
        <dbReference type="ARBA" id="ARBA00023012"/>
    </source>
</evidence>
<feature type="transmembrane region" description="Helical" evidence="4">
    <location>
        <begin position="293"/>
        <end position="313"/>
    </location>
</feature>
<dbReference type="InterPro" id="IPR003594">
    <property type="entry name" value="HATPase_dom"/>
</dbReference>
<keyword evidence="1" id="KW-0808">Transferase</keyword>
<dbReference type="RefSeq" id="WP_011937693.1">
    <property type="nucleotide sequence ID" value="NC_009483.1"/>
</dbReference>
<gene>
    <name evidence="6" type="ordered locus">Gura_0760</name>
</gene>
<feature type="transmembrane region" description="Helical" evidence="4">
    <location>
        <begin position="325"/>
        <end position="349"/>
    </location>
</feature>
<keyword evidence="3" id="KW-0902">Two-component regulatory system</keyword>
<dbReference type="PROSITE" id="PS50109">
    <property type="entry name" value="HIS_KIN"/>
    <property type="match status" value="1"/>
</dbReference>
<evidence type="ECO:0000259" key="5">
    <source>
        <dbReference type="PROSITE" id="PS50109"/>
    </source>
</evidence>
<dbReference type="GO" id="GO:0000155">
    <property type="term" value="F:phosphorelay sensor kinase activity"/>
    <property type="evidence" value="ECO:0007669"/>
    <property type="project" value="InterPro"/>
</dbReference>
<evidence type="ECO:0000313" key="7">
    <source>
        <dbReference type="Proteomes" id="UP000006695"/>
    </source>
</evidence>
<dbReference type="CDD" id="cd16917">
    <property type="entry name" value="HATPase_UhpB-NarQ-NarX-like"/>
    <property type="match status" value="1"/>
</dbReference>
<dbReference type="SUPFAM" id="SSF55874">
    <property type="entry name" value="ATPase domain of HSP90 chaperone/DNA topoisomerase II/histidine kinase"/>
    <property type="match status" value="1"/>
</dbReference>
<dbReference type="OrthoDB" id="5421862at2"/>
<dbReference type="Pfam" id="PF02518">
    <property type="entry name" value="HATPase_c"/>
    <property type="match status" value="1"/>
</dbReference>
<reference evidence="6 7" key="1">
    <citation type="submission" date="2007-05" db="EMBL/GenBank/DDBJ databases">
        <title>Complete sequence of Geobacter uraniireducens Rf4.</title>
        <authorList>
            <consortium name="US DOE Joint Genome Institute"/>
            <person name="Copeland A."/>
            <person name="Lucas S."/>
            <person name="Lapidus A."/>
            <person name="Barry K."/>
            <person name="Detter J.C."/>
            <person name="Glavina del Rio T."/>
            <person name="Hammon N."/>
            <person name="Israni S."/>
            <person name="Dalin E."/>
            <person name="Tice H."/>
            <person name="Pitluck S."/>
            <person name="Chertkov O."/>
            <person name="Brettin T."/>
            <person name="Bruce D."/>
            <person name="Han C."/>
            <person name="Schmutz J."/>
            <person name="Larimer F."/>
            <person name="Land M."/>
            <person name="Hauser L."/>
            <person name="Kyrpides N."/>
            <person name="Mikhailova N."/>
            <person name="Shelobolina E."/>
            <person name="Aklujkar M."/>
            <person name="Lovley D."/>
            <person name="Richardson P."/>
        </authorList>
    </citation>
    <scope>NUCLEOTIDE SEQUENCE [LARGE SCALE GENOMIC DNA]</scope>
    <source>
        <strain evidence="6 7">Rf4</strain>
    </source>
</reference>
<keyword evidence="2 6" id="KW-0418">Kinase</keyword>
<dbReference type="EMBL" id="CP000698">
    <property type="protein sequence ID" value="ABQ24969.1"/>
    <property type="molecule type" value="Genomic_DNA"/>
</dbReference>
<dbReference type="KEGG" id="gur:Gura_0760"/>
<dbReference type="Proteomes" id="UP000006695">
    <property type="component" value="Chromosome"/>
</dbReference>
<keyword evidence="4" id="KW-0812">Transmembrane</keyword>
<dbReference type="InterPro" id="IPR036890">
    <property type="entry name" value="HATPase_C_sf"/>
</dbReference>
<evidence type="ECO:0000256" key="4">
    <source>
        <dbReference type="SAM" id="Phobius"/>
    </source>
</evidence>
<evidence type="ECO:0000313" key="6">
    <source>
        <dbReference type="EMBL" id="ABQ24969.1"/>
    </source>
</evidence>
<evidence type="ECO:0000256" key="2">
    <source>
        <dbReference type="ARBA" id="ARBA00022777"/>
    </source>
</evidence>
<feature type="domain" description="Histidine kinase" evidence="5">
    <location>
        <begin position="407"/>
        <end position="599"/>
    </location>
</feature>
<dbReference type="GO" id="GO:0046983">
    <property type="term" value="F:protein dimerization activity"/>
    <property type="evidence" value="ECO:0007669"/>
    <property type="project" value="InterPro"/>
</dbReference>
<dbReference type="GO" id="GO:0016020">
    <property type="term" value="C:membrane"/>
    <property type="evidence" value="ECO:0007669"/>
    <property type="project" value="InterPro"/>
</dbReference>